<name>A0ABS0GRS6_9ACTN</name>
<comment type="caution">
    <text evidence="1">The sequence shown here is derived from an EMBL/GenBank/DDBJ whole genome shotgun (WGS) entry which is preliminary data.</text>
</comment>
<reference evidence="1 2" key="1">
    <citation type="submission" date="2020-11" db="EMBL/GenBank/DDBJ databases">
        <title>A novel isolate from a Black sea contaminated sediment with potential to produce alkanes: Plantactinospora alkalitolerans sp. nov.</title>
        <authorList>
            <person name="Carro L."/>
            <person name="Veyisoglu A."/>
            <person name="Guven K."/>
            <person name="Schumann P."/>
            <person name="Klenk H.-P."/>
            <person name="Sahin N."/>
        </authorList>
    </citation>
    <scope>NUCLEOTIDE SEQUENCE [LARGE SCALE GENOMIC DNA]</scope>
    <source>
        <strain evidence="1 2">S1510</strain>
    </source>
</reference>
<evidence type="ECO:0000313" key="2">
    <source>
        <dbReference type="Proteomes" id="UP000638560"/>
    </source>
</evidence>
<gene>
    <name evidence="1" type="ORF">I0C86_07880</name>
</gene>
<keyword evidence="2" id="KW-1185">Reference proteome</keyword>
<sequence>MLTLAVQTFRSRWTAFVGTFLALALGVCLLATTGLTLAASVGGTDRAPQWYRNADVVVAGPNTVSVTTGTGDERTTSTTRTAYSAPLPADLPARLAALAGVAEAVPAHQAPIEVAGTAGTARPWSAAALGAYAGLAGGPPTADDQVVL</sequence>
<evidence type="ECO:0000313" key="1">
    <source>
        <dbReference type="EMBL" id="MBF9128902.1"/>
    </source>
</evidence>
<organism evidence="1 2">
    <name type="scientific">Plantactinospora alkalitolerans</name>
    <dbReference type="NCBI Taxonomy" id="2789879"/>
    <lineage>
        <taxon>Bacteria</taxon>
        <taxon>Bacillati</taxon>
        <taxon>Actinomycetota</taxon>
        <taxon>Actinomycetes</taxon>
        <taxon>Micromonosporales</taxon>
        <taxon>Micromonosporaceae</taxon>
        <taxon>Plantactinospora</taxon>
    </lineage>
</organism>
<dbReference type="EMBL" id="JADPUN010000095">
    <property type="protein sequence ID" value="MBF9128902.1"/>
    <property type="molecule type" value="Genomic_DNA"/>
</dbReference>
<proteinExistence type="predicted"/>
<accession>A0ABS0GRS6</accession>
<dbReference type="Proteomes" id="UP000638560">
    <property type="component" value="Unassembled WGS sequence"/>
</dbReference>
<protein>
    <submittedName>
        <fullName evidence="1">ABC transporter permease</fullName>
    </submittedName>
</protein>
<feature type="non-terminal residue" evidence="1">
    <location>
        <position position="148"/>
    </location>
</feature>